<sequence>MPLTVRTLDALGQWARGLFAKAVDGAVVSVWPNTWSVLGKVLAPVAQAFEQRMSWLWDQIFVSRATDVAIIGRHGYELGVSAIPAVAATGSATCDAVSGLVIPRGVQFQRPDGALFSTASEVTASGASVVLPLVANVAGAAGNTAAATELALVYPDDTPQLGAVAIVGAGGLGGGADAEGKEAWRARILEKKRKPPNGGSVSDWQKWARASSAGVAWAWVDSFSNSTRQVWIAFARSDRALGAPSGADVAAMRAALGNPNQRPVTARPTVVGVTPAPVPVTLTRVIPDTPAIRAGIALELQALFTSYNPVDGAHVAPATPNSSFVLPVDWIDEAIGRTPGLLTFTRVAPAGDITYYTPGRIPAYQAPSYV</sequence>
<dbReference type="RefSeq" id="WP_155447721.1">
    <property type="nucleotide sequence ID" value="NZ_JAOQNR010000024.1"/>
</dbReference>
<dbReference type="EMBL" id="WNKS01000025">
    <property type="protein sequence ID" value="MTV33040.1"/>
    <property type="molecule type" value="Genomic_DNA"/>
</dbReference>
<feature type="domain" description="Baseplate protein J-like barrel" evidence="1">
    <location>
        <begin position="94"/>
        <end position="155"/>
    </location>
</feature>
<protein>
    <submittedName>
        <fullName evidence="3">Uncharacterized protein</fullName>
    </submittedName>
</protein>
<dbReference type="Pfam" id="PF04865">
    <property type="entry name" value="Baseplate_J"/>
    <property type="match status" value="1"/>
</dbReference>
<evidence type="ECO:0000259" key="1">
    <source>
        <dbReference type="Pfam" id="PF04865"/>
    </source>
</evidence>
<dbReference type="InterPro" id="IPR052399">
    <property type="entry name" value="Phage_Baseplate_Assmbl_Protein"/>
</dbReference>
<evidence type="ECO:0000313" key="4">
    <source>
        <dbReference type="Proteomes" id="UP000439113"/>
    </source>
</evidence>
<accession>A0A6N8DR44</accession>
<feature type="domain" description="Baseplate J-like central" evidence="2">
    <location>
        <begin position="196"/>
        <end position="271"/>
    </location>
</feature>
<evidence type="ECO:0000313" key="3">
    <source>
        <dbReference type="EMBL" id="MTV33040.1"/>
    </source>
</evidence>
<dbReference type="OrthoDB" id="7565172at2"/>
<dbReference type="InterPro" id="IPR006949">
    <property type="entry name" value="Barrel_Baseplate_J-like"/>
</dbReference>
<reference evidence="3 4" key="1">
    <citation type="submission" date="2019-11" db="EMBL/GenBank/DDBJ databases">
        <title>Whole-genome sequence of a Rhodoblastus acidophilus DSM 142.</title>
        <authorList>
            <person name="Kyndt J.A."/>
            <person name="Meyer T.E."/>
        </authorList>
    </citation>
    <scope>NUCLEOTIDE SEQUENCE [LARGE SCALE GENOMIC DNA]</scope>
    <source>
        <strain evidence="3 4">DSM 142</strain>
    </source>
</reference>
<evidence type="ECO:0000259" key="2">
    <source>
        <dbReference type="Pfam" id="PF26078"/>
    </source>
</evidence>
<comment type="caution">
    <text evidence="3">The sequence shown here is derived from an EMBL/GenBank/DDBJ whole genome shotgun (WGS) entry which is preliminary data.</text>
</comment>
<name>A0A6N8DR44_RHOAC</name>
<dbReference type="InterPro" id="IPR058531">
    <property type="entry name" value="Baseplate_J_M"/>
</dbReference>
<dbReference type="AlphaFoldDB" id="A0A6N8DR44"/>
<dbReference type="Pfam" id="PF26078">
    <property type="entry name" value="Baseplate_J_M"/>
    <property type="match status" value="1"/>
</dbReference>
<proteinExistence type="predicted"/>
<gene>
    <name evidence="3" type="ORF">GJ654_18835</name>
</gene>
<dbReference type="Proteomes" id="UP000439113">
    <property type="component" value="Unassembled WGS sequence"/>
</dbReference>
<dbReference type="PANTHER" id="PTHR37829:SF3">
    <property type="entry name" value="PROTEIN JAYE-RELATED"/>
    <property type="match status" value="1"/>
</dbReference>
<organism evidence="3 4">
    <name type="scientific">Rhodoblastus acidophilus</name>
    <name type="common">Rhodopseudomonas acidophila</name>
    <dbReference type="NCBI Taxonomy" id="1074"/>
    <lineage>
        <taxon>Bacteria</taxon>
        <taxon>Pseudomonadati</taxon>
        <taxon>Pseudomonadota</taxon>
        <taxon>Alphaproteobacteria</taxon>
        <taxon>Hyphomicrobiales</taxon>
        <taxon>Rhodoblastaceae</taxon>
        <taxon>Rhodoblastus</taxon>
    </lineage>
</organism>
<dbReference type="PANTHER" id="PTHR37829">
    <property type="entry name" value="PHAGE-LIKE ELEMENT PBSX PROTEIN XKDT"/>
    <property type="match status" value="1"/>
</dbReference>